<dbReference type="EMBL" id="CM051394">
    <property type="protein sequence ID" value="KAJ4729100.1"/>
    <property type="molecule type" value="Genomic_DNA"/>
</dbReference>
<keyword evidence="2" id="KW-1185">Reference proteome</keyword>
<name>A0ACC1YZ90_MELAZ</name>
<accession>A0ACC1YZ90</accession>
<proteinExistence type="predicted"/>
<protein>
    <submittedName>
        <fullName evidence="1">F-box/kelch-repeat protein</fullName>
    </submittedName>
</protein>
<dbReference type="Proteomes" id="UP001164539">
    <property type="component" value="Chromosome 1"/>
</dbReference>
<gene>
    <name evidence="1" type="ORF">OWV82_001935</name>
</gene>
<reference evidence="1 2" key="1">
    <citation type="journal article" date="2023" name="Science">
        <title>Complex scaffold remodeling in plant triterpene biosynthesis.</title>
        <authorList>
            <person name="De La Pena R."/>
            <person name="Hodgson H."/>
            <person name="Liu J.C."/>
            <person name="Stephenson M.J."/>
            <person name="Martin A.C."/>
            <person name="Owen C."/>
            <person name="Harkess A."/>
            <person name="Leebens-Mack J."/>
            <person name="Jimenez L.E."/>
            <person name="Osbourn A."/>
            <person name="Sattely E.S."/>
        </authorList>
    </citation>
    <scope>NUCLEOTIDE SEQUENCE [LARGE SCALE GENOMIC DNA]</scope>
    <source>
        <strain evidence="2">cv. JPN11</strain>
        <tissue evidence="1">Leaf</tissue>
    </source>
</reference>
<sequence>MSEYPIISKRQKLSEQHQPLLPGLPDHIAHLCLSNVHPSILYHVCNSWRRLIYSPSFPPFLSLYTLLSSKSDSSIRFFTFDPVSCKWDPLPSPSPDPAPLDLVLHHPSFLSRKLPVQSVSVSGKLILLAATTHNFYPALTRPLIFDPVLRKWVFGPPLATPRRWCAAGALRNVVYVASGIGSQFSADVAKSVEKWNLEENKLKTCKRTSYGSKNKNCYKGWRWEKMGELKDCRFSRDAIDAVGWRGKLCVVHVTAKGGVLYDVAKDNWEDMPEGMIRGWRGPAAAMDEEVIYMVDDTDGALRKYDEETDEWREVTKSELLKGAQHIAAGGGRVCVVSKGVGSGGIVVVNVKASPPRLWVVETPPGYEALTVHILPRMNHPVSDFRYQF</sequence>
<organism evidence="1 2">
    <name type="scientific">Melia azedarach</name>
    <name type="common">Chinaberry tree</name>
    <dbReference type="NCBI Taxonomy" id="155640"/>
    <lineage>
        <taxon>Eukaryota</taxon>
        <taxon>Viridiplantae</taxon>
        <taxon>Streptophyta</taxon>
        <taxon>Embryophyta</taxon>
        <taxon>Tracheophyta</taxon>
        <taxon>Spermatophyta</taxon>
        <taxon>Magnoliopsida</taxon>
        <taxon>eudicotyledons</taxon>
        <taxon>Gunneridae</taxon>
        <taxon>Pentapetalae</taxon>
        <taxon>rosids</taxon>
        <taxon>malvids</taxon>
        <taxon>Sapindales</taxon>
        <taxon>Meliaceae</taxon>
        <taxon>Melia</taxon>
    </lineage>
</organism>
<evidence type="ECO:0000313" key="2">
    <source>
        <dbReference type="Proteomes" id="UP001164539"/>
    </source>
</evidence>
<evidence type="ECO:0000313" key="1">
    <source>
        <dbReference type="EMBL" id="KAJ4729100.1"/>
    </source>
</evidence>
<comment type="caution">
    <text evidence="1">The sequence shown here is derived from an EMBL/GenBank/DDBJ whole genome shotgun (WGS) entry which is preliminary data.</text>
</comment>